<organism evidence="1 2">
    <name type="scientific">Leptospira congkakensis</name>
    <dbReference type="NCBI Taxonomy" id="2484932"/>
    <lineage>
        <taxon>Bacteria</taxon>
        <taxon>Pseudomonadati</taxon>
        <taxon>Spirochaetota</taxon>
        <taxon>Spirochaetia</taxon>
        <taxon>Leptospirales</taxon>
        <taxon>Leptospiraceae</taxon>
        <taxon>Leptospira</taxon>
    </lineage>
</organism>
<name>A0A8B5N4Z4_9LEPT</name>
<proteinExistence type="predicted"/>
<evidence type="ECO:0000313" key="2">
    <source>
        <dbReference type="Proteomes" id="UP000298263"/>
    </source>
</evidence>
<sequence length="95" mass="10887">MEVKMNQTSRNLILTILSFVVLMTLWNCHTEYTNAPEICALLVADDQSLLQKDLDSLNRGDITQEQFELRKRNRENGSLGICLIALIKTKENSNF</sequence>
<evidence type="ECO:0008006" key="3">
    <source>
        <dbReference type="Google" id="ProtNLM"/>
    </source>
</evidence>
<gene>
    <name evidence="1" type="ORF">EHQ69_12400</name>
</gene>
<comment type="caution">
    <text evidence="1">The sequence shown here is derived from an EMBL/GenBank/DDBJ whole genome shotgun (WGS) entry which is preliminary data.</text>
</comment>
<dbReference type="Proteomes" id="UP000298263">
    <property type="component" value="Unassembled WGS sequence"/>
</dbReference>
<dbReference type="EMBL" id="RQGP01000022">
    <property type="protein sequence ID" value="TGL90716.1"/>
    <property type="molecule type" value="Genomic_DNA"/>
</dbReference>
<dbReference type="AlphaFoldDB" id="A0A8B5N4Z4"/>
<dbReference type="RefSeq" id="WP_135736265.1">
    <property type="nucleotide sequence ID" value="NZ_RQGO01000005.1"/>
</dbReference>
<reference evidence="1" key="1">
    <citation type="journal article" date="2019" name="PLoS Negl. Trop. Dis.">
        <title>Revisiting the worldwide diversity of Leptospira species in the environment.</title>
        <authorList>
            <person name="Vincent A.T."/>
            <person name="Schiettekatte O."/>
            <person name="Bourhy P."/>
            <person name="Veyrier F.J."/>
            <person name="Picardeau M."/>
        </authorList>
    </citation>
    <scope>NUCLEOTIDE SEQUENCE [LARGE SCALE GENOMIC DNA]</scope>
    <source>
        <strain evidence="1">201702422</strain>
    </source>
</reference>
<evidence type="ECO:0000313" key="1">
    <source>
        <dbReference type="EMBL" id="TGL90716.1"/>
    </source>
</evidence>
<accession>A0A8B5N4Z4</accession>
<protein>
    <recommendedName>
        <fullName evidence="3">SHOCT domain-containing protein</fullName>
    </recommendedName>
</protein>
<keyword evidence="2" id="KW-1185">Reference proteome</keyword>